<evidence type="ECO:0000313" key="11">
    <source>
        <dbReference type="Proteomes" id="UP000032512"/>
    </source>
</evidence>
<dbReference type="Pfam" id="PF00311">
    <property type="entry name" value="PEPcase"/>
    <property type="match status" value="1"/>
</dbReference>
<evidence type="ECO:0000256" key="6">
    <source>
        <dbReference type="ARBA" id="ARBA00023239"/>
    </source>
</evidence>
<keyword evidence="10" id="KW-0670">Pyruvate</keyword>
<dbReference type="Gene3D" id="1.20.1440.90">
    <property type="entry name" value="Phosphoenolpyruvate/pyruvate domain"/>
    <property type="match status" value="1"/>
</dbReference>
<dbReference type="NCBIfam" id="NF000584">
    <property type="entry name" value="PRK00009.1"/>
    <property type="match status" value="1"/>
</dbReference>
<dbReference type="EMBL" id="JXIQ01000093">
    <property type="protein sequence ID" value="KIY21831.1"/>
    <property type="molecule type" value="Genomic_DNA"/>
</dbReference>
<dbReference type="GO" id="GO:0005829">
    <property type="term" value="C:cytosol"/>
    <property type="evidence" value="ECO:0007669"/>
    <property type="project" value="TreeGrafter"/>
</dbReference>
<accession>A0A0D6Z9X7</accession>
<feature type="active site" evidence="9">
    <location>
        <position position="150"/>
    </location>
</feature>
<evidence type="ECO:0000256" key="2">
    <source>
        <dbReference type="ARBA" id="ARBA00008346"/>
    </source>
</evidence>
<feature type="active site" evidence="9">
    <location>
        <position position="578"/>
    </location>
</feature>
<gene>
    <name evidence="9" type="primary">ppc</name>
    <name evidence="10" type="ORF">UB32_11820</name>
</gene>
<dbReference type="PRINTS" id="PR00150">
    <property type="entry name" value="PEPCARBXLASE"/>
</dbReference>
<dbReference type="PANTHER" id="PTHR30523">
    <property type="entry name" value="PHOSPHOENOLPYRUVATE CARBOXYLASE"/>
    <property type="match status" value="1"/>
</dbReference>
<evidence type="ECO:0000256" key="3">
    <source>
        <dbReference type="ARBA" id="ARBA00012305"/>
    </source>
</evidence>
<proteinExistence type="inferred from homology"/>
<sequence length="920" mass="105779">MTSGIEVNDSSLPLRRDVKMLGNILGDILVYHGGMELFEKVEKIRVMCKTLRNENDPETYTDLKTEIAELSAPMRRNIIRAFSVYFHLINAAEQNHRIRRRRDYLLQSDTSTQPDSIEAAILSLKDNFISSELMQNVINTISLELVITAHPTEATKRSILEIQKRIADILKSLDNPLLSKKERRKVEESLFNEVSVLWQTDELRDRKPTVIDEVRNGLYFFDETLFDVLPEIHQEVETSLKEHYPDHEWEVPHFLRFGSWIGGDRDGNPNVTPEITWETLQRQRRLVLKKYKAVLVDLMKRFSHSTTRVAVSEELLESVKRDEEAYLANEQKWNVEGEVYRRKFAVMVQRLKEAGESAIGYKTSEELLDDLLIIKRSIYQHHPVHHELKTFQKLIRQVQLFGFHLATLDIRNHSGEHEAAISEILEKVGITEDYPALAEEEKQELLGKLLENPRPLLLLHEDYSKETQEMIEVFQMIKRAHKEFGKRSITVYLVSMTQSASDLLEVLLLAKEAGIYRLHADGTFESDIHVAPLLETIDDLTAGPKIMDTLFKLPLYRNHLKKMGNQQEIMLGYSDGSKDGGTLTANWKLYKAQLEINDIAKRHQITLKFFHGRGGSLGRGGGTLHRSLLSQPVETLGHGVKITEQGEVLSSRYLLKDIAFRSLEQATSTMMKAAANVLKESEQGHLRDQKWVEAIEQISAVSLQKYQSLVFEDPDFLEYFNQATPLKELAELNIGSRPMSRKNSSNFENLRAIPWVFAWTQSRQLLPAWYAAGTGLQSFAQESPENLELLQEMYAEWPFFRSTIDNLQMALMKADITTAKEYTSLVENKAIADRIFSNIMEEYDRTKNILLQISEDEELLDHTPNIKDSVHRRNPYVDPLNFIQVELIKELRKDEIPDDELMTQVLLTISGVAAGLRNTG</sequence>
<name>A0A0D6Z9X7_9BACI</name>
<evidence type="ECO:0000256" key="5">
    <source>
        <dbReference type="ARBA" id="ARBA00022842"/>
    </source>
</evidence>
<comment type="function">
    <text evidence="1 9">Forms oxaloacetate, a four-carbon dicarboxylic acid source for the tricarboxylic acid cycle.</text>
</comment>
<dbReference type="GO" id="GO:0008964">
    <property type="term" value="F:phosphoenolpyruvate carboxylase activity"/>
    <property type="evidence" value="ECO:0007669"/>
    <property type="project" value="UniProtKB-UniRule"/>
</dbReference>
<evidence type="ECO:0000256" key="7">
    <source>
        <dbReference type="ARBA" id="ARBA00023300"/>
    </source>
</evidence>
<protein>
    <recommendedName>
        <fullName evidence="4 9">Phosphoenolpyruvate carboxylase</fullName>
        <shortName evidence="9">PEPC</shortName>
        <shortName evidence="9">PEPCase</shortName>
        <ecNumber evidence="3 9">4.1.1.31</ecNumber>
    </recommendedName>
</protein>
<dbReference type="RefSeq" id="WP_044394045.1">
    <property type="nucleotide sequence ID" value="NZ_JXIQ01000093.1"/>
</dbReference>
<evidence type="ECO:0000313" key="10">
    <source>
        <dbReference type="EMBL" id="KIY21831.1"/>
    </source>
</evidence>
<comment type="subunit">
    <text evidence="9">Homotetramer.</text>
</comment>
<dbReference type="InterPro" id="IPR021135">
    <property type="entry name" value="PEP_COase"/>
</dbReference>
<dbReference type="PATRIC" id="fig|285983.3.peg.1032"/>
<evidence type="ECO:0000256" key="4">
    <source>
        <dbReference type="ARBA" id="ARBA00022419"/>
    </source>
</evidence>
<comment type="catalytic activity">
    <reaction evidence="8 9">
        <text>oxaloacetate + phosphate = phosphoenolpyruvate + hydrogencarbonate</text>
        <dbReference type="Rhea" id="RHEA:28370"/>
        <dbReference type="ChEBI" id="CHEBI:16452"/>
        <dbReference type="ChEBI" id="CHEBI:17544"/>
        <dbReference type="ChEBI" id="CHEBI:43474"/>
        <dbReference type="ChEBI" id="CHEBI:58702"/>
        <dbReference type="EC" id="4.1.1.31"/>
    </reaction>
</comment>
<evidence type="ECO:0000256" key="1">
    <source>
        <dbReference type="ARBA" id="ARBA00003670"/>
    </source>
</evidence>
<dbReference type="InterPro" id="IPR022805">
    <property type="entry name" value="PEP_COase_bac/pln-type"/>
</dbReference>
<dbReference type="Proteomes" id="UP000032512">
    <property type="component" value="Unassembled WGS sequence"/>
</dbReference>
<evidence type="ECO:0000256" key="8">
    <source>
        <dbReference type="ARBA" id="ARBA00048995"/>
    </source>
</evidence>
<organism evidence="10 11">
    <name type="scientific">Mesobacillus subterraneus</name>
    <dbReference type="NCBI Taxonomy" id="285983"/>
    <lineage>
        <taxon>Bacteria</taxon>
        <taxon>Bacillati</taxon>
        <taxon>Bacillota</taxon>
        <taxon>Bacilli</taxon>
        <taxon>Bacillales</taxon>
        <taxon>Bacillaceae</taxon>
        <taxon>Mesobacillus</taxon>
    </lineage>
</organism>
<dbReference type="GO" id="GO:0015977">
    <property type="term" value="P:carbon fixation"/>
    <property type="evidence" value="ECO:0007669"/>
    <property type="project" value="UniProtKB-UniRule"/>
</dbReference>
<keyword evidence="11" id="KW-1185">Reference proteome</keyword>
<comment type="cofactor">
    <cofactor evidence="9">
        <name>Mg(2+)</name>
        <dbReference type="ChEBI" id="CHEBI:18420"/>
    </cofactor>
</comment>
<keyword evidence="5 9" id="KW-0460">Magnesium</keyword>
<dbReference type="AlphaFoldDB" id="A0A0D6Z9X7"/>
<dbReference type="GO" id="GO:0006107">
    <property type="term" value="P:oxaloacetate metabolic process"/>
    <property type="evidence" value="ECO:0007669"/>
    <property type="project" value="UniProtKB-UniRule"/>
</dbReference>
<comment type="caution">
    <text evidence="10">The sequence shown here is derived from an EMBL/GenBank/DDBJ whole genome shotgun (WGS) entry which is preliminary data.</text>
</comment>
<dbReference type="GO" id="GO:0006099">
    <property type="term" value="P:tricarboxylic acid cycle"/>
    <property type="evidence" value="ECO:0007669"/>
    <property type="project" value="InterPro"/>
</dbReference>
<dbReference type="OrthoDB" id="9768133at2"/>
<dbReference type="SUPFAM" id="SSF51621">
    <property type="entry name" value="Phosphoenolpyruvate/pyruvate domain"/>
    <property type="match status" value="1"/>
</dbReference>
<evidence type="ECO:0000256" key="9">
    <source>
        <dbReference type="HAMAP-Rule" id="MF_00595"/>
    </source>
</evidence>
<keyword evidence="6 9" id="KW-0456">Lyase</keyword>
<comment type="similarity">
    <text evidence="2 9">Belongs to the PEPCase type 1 family.</text>
</comment>
<keyword evidence="7 9" id="KW-0120">Carbon dioxide fixation</keyword>
<dbReference type="EC" id="4.1.1.31" evidence="3 9"/>
<reference evidence="10 11" key="1">
    <citation type="submission" date="2015-01" db="EMBL/GenBank/DDBJ databases">
        <title>Draft genome sequences of the supercritical CO2 tolerant bacteria Bacillus subterraneus MITOT1 and Bacillus cereus MIT0214.</title>
        <authorList>
            <person name="Peet K.C."/>
            <person name="Thompson J.R."/>
        </authorList>
    </citation>
    <scope>NUCLEOTIDE SEQUENCE [LARGE SCALE GENOMIC DNA]</scope>
    <source>
        <strain evidence="10 11">MITOT1</strain>
    </source>
</reference>
<dbReference type="PANTHER" id="PTHR30523:SF6">
    <property type="entry name" value="PHOSPHOENOLPYRUVATE CARBOXYLASE"/>
    <property type="match status" value="1"/>
</dbReference>
<dbReference type="HAMAP" id="MF_00595">
    <property type="entry name" value="PEPcase_type1"/>
    <property type="match status" value="1"/>
</dbReference>
<dbReference type="InterPro" id="IPR015813">
    <property type="entry name" value="Pyrv/PenolPyrv_kinase-like_dom"/>
</dbReference>
<dbReference type="GO" id="GO:0000287">
    <property type="term" value="F:magnesium ion binding"/>
    <property type="evidence" value="ECO:0007669"/>
    <property type="project" value="UniProtKB-UniRule"/>
</dbReference>